<feature type="region of interest" description="Disordered" evidence="1">
    <location>
        <begin position="1134"/>
        <end position="1157"/>
    </location>
</feature>
<feature type="region of interest" description="Disordered" evidence="1">
    <location>
        <begin position="1346"/>
        <end position="1367"/>
    </location>
</feature>
<feature type="compositionally biased region" description="Basic and acidic residues" evidence="1">
    <location>
        <begin position="1080"/>
        <end position="1098"/>
    </location>
</feature>
<protein>
    <submittedName>
        <fullName evidence="2">Uncharacterized protein</fullName>
    </submittedName>
</protein>
<evidence type="ECO:0000313" key="3">
    <source>
        <dbReference type="Proteomes" id="UP000241462"/>
    </source>
</evidence>
<feature type="region of interest" description="Disordered" evidence="1">
    <location>
        <begin position="914"/>
        <end position="967"/>
    </location>
</feature>
<dbReference type="STRING" id="2025994.A0A2T2ZWM1"/>
<accession>A0A2T2ZWM1</accession>
<feature type="compositionally biased region" description="Low complexity" evidence="1">
    <location>
        <begin position="437"/>
        <end position="453"/>
    </location>
</feature>
<feature type="region of interest" description="Disordered" evidence="1">
    <location>
        <begin position="385"/>
        <end position="461"/>
    </location>
</feature>
<feature type="region of interest" description="Disordered" evidence="1">
    <location>
        <begin position="754"/>
        <end position="791"/>
    </location>
</feature>
<feature type="region of interest" description="Disordered" evidence="1">
    <location>
        <begin position="678"/>
        <end position="719"/>
    </location>
</feature>
<feature type="compositionally biased region" description="Low complexity" evidence="1">
    <location>
        <begin position="47"/>
        <end position="61"/>
    </location>
</feature>
<feature type="region of interest" description="Disordered" evidence="1">
    <location>
        <begin position="561"/>
        <end position="586"/>
    </location>
</feature>
<feature type="compositionally biased region" description="Basic and acidic residues" evidence="1">
    <location>
        <begin position="923"/>
        <end position="947"/>
    </location>
</feature>
<feature type="compositionally biased region" description="Low complexity" evidence="1">
    <location>
        <begin position="202"/>
        <end position="228"/>
    </location>
</feature>
<feature type="compositionally biased region" description="Acidic residues" evidence="1">
    <location>
        <begin position="1146"/>
        <end position="1155"/>
    </location>
</feature>
<evidence type="ECO:0000313" key="2">
    <source>
        <dbReference type="EMBL" id="PSR78527.1"/>
    </source>
</evidence>
<feature type="compositionally biased region" description="Basic and acidic residues" evidence="1">
    <location>
        <begin position="160"/>
        <end position="174"/>
    </location>
</feature>
<feature type="compositionally biased region" description="Basic and acidic residues" evidence="1">
    <location>
        <begin position="1247"/>
        <end position="1259"/>
    </location>
</feature>
<dbReference type="Proteomes" id="UP000241462">
    <property type="component" value="Unassembled WGS sequence"/>
</dbReference>
<keyword evidence="3" id="KW-1185">Reference proteome</keyword>
<dbReference type="EMBL" id="KZ678602">
    <property type="protein sequence ID" value="PSR78527.1"/>
    <property type="molecule type" value="Genomic_DNA"/>
</dbReference>
<feature type="compositionally biased region" description="Low complexity" evidence="1">
    <location>
        <begin position="128"/>
        <end position="146"/>
    </location>
</feature>
<feature type="compositionally biased region" description="Basic and acidic residues" evidence="1">
    <location>
        <begin position="1301"/>
        <end position="1323"/>
    </location>
</feature>
<gene>
    <name evidence="2" type="ORF">BD289DRAFT_456225</name>
</gene>
<dbReference type="OrthoDB" id="5288142at2759"/>
<feature type="compositionally biased region" description="Basic and acidic residues" evidence="1">
    <location>
        <begin position="1202"/>
        <end position="1214"/>
    </location>
</feature>
<feature type="region of interest" description="Disordered" evidence="1">
    <location>
        <begin position="1229"/>
        <end position="1323"/>
    </location>
</feature>
<organism evidence="2 3">
    <name type="scientific">Coniella lustricola</name>
    <dbReference type="NCBI Taxonomy" id="2025994"/>
    <lineage>
        <taxon>Eukaryota</taxon>
        <taxon>Fungi</taxon>
        <taxon>Dikarya</taxon>
        <taxon>Ascomycota</taxon>
        <taxon>Pezizomycotina</taxon>
        <taxon>Sordariomycetes</taxon>
        <taxon>Sordariomycetidae</taxon>
        <taxon>Diaporthales</taxon>
        <taxon>Schizoparmaceae</taxon>
        <taxon>Coniella</taxon>
    </lineage>
</organism>
<feature type="compositionally biased region" description="Low complexity" evidence="1">
    <location>
        <begin position="678"/>
        <end position="687"/>
    </location>
</feature>
<sequence length="1572" mass="167821">MPQSAAAAAAMDSTAAPTDDSLHAPPPPSSSLPSPPSPPHETGMGDPAAAASAHAPASCPFPAEPQRYSHQPAQSVQSQHNQTADDSAHAHTQAQTHPQSPASPSENSRNLPLDQGAHEPHPQPHIDPAQPGTGAPAAEPAAVLPSQPLPQPQPPLLQRLHSEHDLLANPRHELPLIPEDQPIDSPHPSDSDIASRPPPDPSSSILLSGALSARASATSTPDTTTSSTIRPPVLRPIPHSRPSRSSSQSPPTSPVSPAEAPASPAIIRTASSNSVLRHPAPDINARSGSYTSNIAALEATAERLSMTSSIEDAIRDAHNQLKRSDSRRSSILAAAASIRTDFHNASHNDAAAAAQILSQSSIVGLNNAARTGGYSPAGYIMSPTQSLTGRLRSGSKGSGPLSRANSTRSKPETIEGEAFPNLSTGSFMSRDGPGKGSTRSVRSARSVHSVHSTYSVQSNRSGPLSLAEIAEMEPPATLTPAVMDEADRLVAGKTSYEDDSIASIAARAHQHVDPDATDLQVVEETTQQTDERHESAPLVDEMATSPYWNDHVDVNLRIRNPTEPQSARGHDEYESDQHNNSYATPDTADEENVFADFDGMHCDPDSVAEHFPVRREKEAAPRRQPGVVQPRRTPAARPQSYFDPETNQQMLYYPARVPAMLNLPPKLGKGMKAAQAAKAARRSQLLSQMPKPARESRAWLPDPLETEGQPRDLLGVDLTPSSLNLLGDDVTPSSAHSSSRGLGPEHALAALMGPNGQVSHENSPMDPQDMQPLRRPAKLGGGGHSDARQSRMNLSDLPPQLRASVFFDLPSESAPKLEVKNGSAMDTLDSILDAAASAPVNAFTDHAFAGHLGSEVYGHERKKSRKSQLILAEAKEEVQKKRLSKAPATTLAVPDNEKRKSVWSLLPGRKSRSSVNLLNAQEDDARSRLSASAHDDNDSASDVDERSALAPDDDERGFGSGSEDAEALYSGQPTTLLAELQMRKQQHKNRTRNPLHQGNGLHSTLLELDTVAQLEAKQRKSKQVNLAWAADKSDLGSEAEDDEDVPLGLLAAKKQLGPEATERDLAMAVQEITRPLGLMEKREIDDNEPLSRRRDRLQGKPVPVSMYLQPGGTASRLSMMPGNDHGRLSPYRLANGGSGTNTPQGEVEEEVEGETLGERMRRLRGENEENPLPRARRVSMAFSEELLGEWGIDEQAEKKKKKQEEEAAKAKTEAEAAATAAAAAAAAAAASPVVEEEETLGQRRRRLQAEREAREKEMGIRAVPAENDVKDDDAAKSRLSRRLSMASVLGANPIEGPQGRVDPREAARTRKAEEGSRSQREQDAKMRAFRNQMPLDMSDPTGGVVKPGGFQSGRFNDSNGGYGVPAVNNNSRAHLRASMSMSQLGGAGGAVGGNNVNPYSHNRRVMSSSGGAGGLNLIGAAGNYSIPYDPHQQQRQYHHADGLNPVFAKTNTFGNGYSGGFMQQPQFQTASPFVSGGLLSQQDAYGAVAGGAYPTNQTAYGAGVGFGGPAMNGGGGMGGYYQQTGAGGGAGGGHMSMQQMQTMQQMQQMQMQMQMFGGQPTERVERWRQGIR</sequence>
<dbReference type="InParanoid" id="A0A2T2ZWM1"/>
<feature type="compositionally biased region" description="Low complexity" evidence="1">
    <location>
        <begin position="622"/>
        <end position="633"/>
    </location>
</feature>
<feature type="region of interest" description="Disordered" evidence="1">
    <location>
        <begin position="1"/>
        <end position="262"/>
    </location>
</feature>
<feature type="compositionally biased region" description="Polar residues" evidence="1">
    <location>
        <begin position="68"/>
        <end position="110"/>
    </location>
</feature>
<evidence type="ECO:0000256" key="1">
    <source>
        <dbReference type="SAM" id="MobiDB-lite"/>
    </source>
</evidence>
<proteinExistence type="predicted"/>
<name>A0A2T2ZWM1_9PEZI</name>
<reference evidence="2 3" key="1">
    <citation type="journal article" date="2018" name="Mycol. Prog.">
        <title>Coniella lustricola, a new species from submerged detritus.</title>
        <authorList>
            <person name="Raudabaugh D.B."/>
            <person name="Iturriaga T."/>
            <person name="Carver A."/>
            <person name="Mondo S."/>
            <person name="Pangilinan J."/>
            <person name="Lipzen A."/>
            <person name="He G."/>
            <person name="Amirebrahimi M."/>
            <person name="Grigoriev I.V."/>
            <person name="Miller A.N."/>
        </authorList>
    </citation>
    <scope>NUCLEOTIDE SEQUENCE [LARGE SCALE GENOMIC DNA]</scope>
    <source>
        <strain evidence="2 3">B22-T-1</strain>
    </source>
</reference>
<feature type="region of interest" description="Disordered" evidence="1">
    <location>
        <begin position="1080"/>
        <end position="1117"/>
    </location>
</feature>
<feature type="compositionally biased region" description="Basic and acidic residues" evidence="1">
    <location>
        <begin position="568"/>
        <end position="577"/>
    </location>
</feature>
<feature type="compositionally biased region" description="Low complexity" evidence="1">
    <location>
        <begin position="243"/>
        <end position="262"/>
    </location>
</feature>
<feature type="region of interest" description="Disordered" evidence="1">
    <location>
        <begin position="615"/>
        <end position="642"/>
    </location>
</feature>
<feature type="region of interest" description="Disordered" evidence="1">
    <location>
        <begin position="1195"/>
        <end position="1214"/>
    </location>
</feature>
<feature type="compositionally biased region" description="Low complexity" evidence="1">
    <location>
        <begin position="1"/>
        <end position="19"/>
    </location>
</feature>
<feature type="compositionally biased region" description="Pro residues" evidence="1">
    <location>
        <begin position="24"/>
        <end position="39"/>
    </location>
</feature>